<dbReference type="GO" id="GO:0010041">
    <property type="term" value="P:response to iron(III) ion"/>
    <property type="evidence" value="ECO:0007669"/>
    <property type="project" value="TreeGrafter"/>
</dbReference>
<feature type="transmembrane region" description="Helical" evidence="8">
    <location>
        <begin position="409"/>
        <end position="429"/>
    </location>
</feature>
<dbReference type="GO" id="GO:0009103">
    <property type="term" value="P:lipopolysaccharide biosynthetic process"/>
    <property type="evidence" value="ECO:0007669"/>
    <property type="project" value="UniProtKB-ARBA"/>
</dbReference>
<dbReference type="HOGENOM" id="CLU_019200_0_0_4"/>
<keyword evidence="2" id="KW-1003">Cell membrane</keyword>
<evidence type="ECO:0000256" key="6">
    <source>
        <dbReference type="ARBA" id="ARBA00022989"/>
    </source>
</evidence>
<dbReference type="EMBL" id="CP000354">
    <property type="protein sequence ID" value="ABF12821.1"/>
    <property type="molecule type" value="Genomic_DNA"/>
</dbReference>
<proteinExistence type="predicted"/>
<dbReference type="GO" id="GO:0016763">
    <property type="term" value="F:pentosyltransferase activity"/>
    <property type="evidence" value="ECO:0007669"/>
    <property type="project" value="TreeGrafter"/>
</dbReference>
<feature type="transmembrane region" description="Helical" evidence="8">
    <location>
        <begin position="208"/>
        <end position="226"/>
    </location>
</feature>
<dbReference type="EMBL" id="X71400">
    <property type="protein sequence ID" value="CAI11257.1"/>
    <property type="molecule type" value="Genomic_DNA"/>
</dbReference>
<dbReference type="GO" id="GO:0005886">
    <property type="term" value="C:plasma membrane"/>
    <property type="evidence" value="ECO:0007669"/>
    <property type="project" value="UniProtKB-SubCell"/>
</dbReference>
<feature type="transmembrane region" description="Helical" evidence="8">
    <location>
        <begin position="343"/>
        <end position="363"/>
    </location>
</feature>
<feature type="transmembrane region" description="Helical" evidence="8">
    <location>
        <begin position="113"/>
        <end position="131"/>
    </location>
</feature>
<evidence type="ECO:0000256" key="1">
    <source>
        <dbReference type="ARBA" id="ARBA00004651"/>
    </source>
</evidence>
<evidence type="ECO:0000256" key="3">
    <source>
        <dbReference type="ARBA" id="ARBA00022676"/>
    </source>
</evidence>
<evidence type="ECO:0000256" key="8">
    <source>
        <dbReference type="SAM" id="Phobius"/>
    </source>
</evidence>
<dbReference type="Pfam" id="PF18583">
    <property type="entry name" value="Arnt_C"/>
    <property type="match status" value="1"/>
</dbReference>
<evidence type="ECO:0000259" key="10">
    <source>
        <dbReference type="Pfam" id="PF18583"/>
    </source>
</evidence>
<protein>
    <submittedName>
        <fullName evidence="11">Glycosyltransferase, family 39</fullName>
    </submittedName>
    <submittedName>
        <fullName evidence="12">Transmembrane protein</fullName>
    </submittedName>
</protein>
<reference evidence="11" key="6">
    <citation type="submission" date="2010-02" db="EMBL/GenBank/DDBJ databases">
        <authorList>
            <person name="Janssen P.J."/>
            <person name="Van Houdt R."/>
            <person name="Moors H."/>
            <person name="Monsieurs P."/>
            <person name="Morin N."/>
            <person name="Benotmane R."/>
            <person name="Lapidus A."/>
            <person name="McCorkle S."/>
            <person name="Monchy S."/>
            <person name="Taghavi S."/>
            <person name="van der Lelie N."/>
            <person name="Dunn J."/>
            <person name="Leys N."/>
            <person name="Mergeay M."/>
        </authorList>
    </citation>
    <scope>NUCLEOTIDE SEQUENCE</scope>
    <source>
        <strain evidence="11">CH34</strain>
        <plasmid evidence="11">pMOL30</plasmid>
    </source>
</reference>
<feature type="transmembrane region" description="Helical" evidence="8">
    <location>
        <begin position="257"/>
        <end position="275"/>
    </location>
</feature>
<reference evidence="12" key="3">
    <citation type="submission" date="2004-11" db="EMBL/GenBank/DDBJ databases">
        <title>Sequence and features of the Ralstonia metallidurans CH34 heavy metals plasmids pMOL28 and pMOL30.</title>
        <authorList>
            <person name="Monchy S."/>
            <person name="Van der Lelie D."/>
            <person name="Vallaeys T."/>
            <person name="Taghavi S."/>
            <person name="Benotmane M."/>
            <person name="McCorkle S."/>
            <person name="Dunn J."/>
            <person name="Lapidus A."/>
            <person name="Mergeay M."/>
        </authorList>
    </citation>
    <scope>NUCLEOTIDE SEQUENCE</scope>
    <source>
        <strain evidence="12">CH34</strain>
        <plasmid evidence="12">pMOL30</plasmid>
    </source>
</reference>
<dbReference type="InterPro" id="IPR050297">
    <property type="entry name" value="LipidA_mod_glycosyltrf_83"/>
</dbReference>
<dbReference type="Proteomes" id="UP000002429">
    <property type="component" value="Plasmid pMOL30"/>
</dbReference>
<feature type="transmembrane region" description="Helical" evidence="8">
    <location>
        <begin position="383"/>
        <end position="402"/>
    </location>
</feature>
<keyword evidence="7 8" id="KW-0472">Membrane</keyword>
<keyword evidence="5 8" id="KW-0812">Transmembrane</keyword>
<dbReference type="PANTHER" id="PTHR33908">
    <property type="entry name" value="MANNOSYLTRANSFERASE YKCB-RELATED"/>
    <property type="match status" value="1"/>
</dbReference>
<feature type="transmembrane region" description="Helical" evidence="8">
    <location>
        <begin position="87"/>
        <end position="106"/>
    </location>
</feature>
<evidence type="ECO:0000256" key="5">
    <source>
        <dbReference type="ARBA" id="ARBA00022692"/>
    </source>
</evidence>
<dbReference type="InterPro" id="IPR040845">
    <property type="entry name" value="Arnt_C"/>
</dbReference>
<feature type="transmembrane region" description="Helical" evidence="8">
    <location>
        <begin position="12"/>
        <end position="32"/>
    </location>
</feature>
<feature type="domain" description="Glycosyltransferase RgtA/B/C/D-like" evidence="9">
    <location>
        <begin position="64"/>
        <end position="224"/>
    </location>
</feature>
<evidence type="ECO:0000313" key="12">
    <source>
        <dbReference type="EMBL" id="CAI11257.1"/>
    </source>
</evidence>
<feature type="transmembrane region" description="Helical" evidence="8">
    <location>
        <begin position="168"/>
        <end position="196"/>
    </location>
</feature>
<evidence type="ECO:0000313" key="11">
    <source>
        <dbReference type="EMBL" id="ABF12821.1"/>
    </source>
</evidence>
<keyword evidence="6 8" id="KW-1133">Transmembrane helix</keyword>
<feature type="transmembrane region" description="Helical" evidence="8">
    <location>
        <begin position="137"/>
        <end position="156"/>
    </location>
</feature>
<accession>Q58AL0</accession>
<dbReference type="Pfam" id="PF13231">
    <property type="entry name" value="PMT_2"/>
    <property type="match status" value="1"/>
</dbReference>
<reference evidence="12" key="2">
    <citation type="journal article" date="2001" name="J. Bacteriol.">
        <title>Cloning and functional analysis of the pbr lead resistance determinant of Ralstonia metallidurans CH34.</title>
        <authorList>
            <person name="Borremans B."/>
            <person name="Hobman J."/>
            <person name="Provoost A."/>
            <person name="Brown N.L."/>
            <person name="van der Lelie D."/>
        </authorList>
    </citation>
    <scope>NUCLEOTIDE SEQUENCE</scope>
    <source>
        <strain evidence="12">CH34</strain>
    </source>
</reference>
<organism evidence="11 13">
    <name type="scientific">Cupriavidus metallidurans (strain ATCC 43123 / DSM 2839 / NBRC 102507 / CH34)</name>
    <name type="common">Ralstonia metallidurans</name>
    <dbReference type="NCBI Taxonomy" id="266264"/>
    <lineage>
        <taxon>Bacteria</taxon>
        <taxon>Pseudomonadati</taxon>
        <taxon>Pseudomonadota</taxon>
        <taxon>Betaproteobacteria</taxon>
        <taxon>Burkholderiales</taxon>
        <taxon>Burkholderiaceae</taxon>
        <taxon>Cupriavidus</taxon>
    </lineage>
</organism>
<reference evidence="13" key="5">
    <citation type="journal article" date="2010" name="PLoS ONE">
        <title>The complete genome sequence of Cupriavidus metallidurans strain CH34, a master survivalist in harsh and anthropogenic environments.</title>
        <authorList>
            <person name="Janssen P.J."/>
            <person name="Van Houdt R."/>
            <person name="Moors H."/>
            <person name="Monsieurs P."/>
            <person name="Morin N."/>
            <person name="Michaux A."/>
            <person name="Benotmane M.A."/>
            <person name="Leys N."/>
            <person name="Vallaeys T."/>
            <person name="Lapidus A."/>
            <person name="Monchy S."/>
            <person name="Medigue C."/>
            <person name="Taghavi S."/>
            <person name="McCorkle S."/>
            <person name="Dunn J."/>
            <person name="van der Lelie D."/>
            <person name="Mergeay M."/>
        </authorList>
    </citation>
    <scope>NUCLEOTIDE SEQUENCE [LARGE SCALE GENOMIC DNA]</scope>
    <source>
        <strain evidence="13">ATCC 43123 / DSM 2839 / NBRC 102507 / CH34</strain>
        <plasmid evidence="13">Plasmid pMOL30</plasmid>
    </source>
</reference>
<evidence type="ECO:0000259" key="9">
    <source>
        <dbReference type="Pfam" id="PF13231"/>
    </source>
</evidence>
<feature type="transmembrane region" description="Helical" evidence="8">
    <location>
        <begin position="296"/>
        <end position="312"/>
    </location>
</feature>
<dbReference type="InterPro" id="IPR038731">
    <property type="entry name" value="RgtA/B/C-like"/>
</dbReference>
<keyword evidence="4" id="KW-0808">Transferase</keyword>
<keyword evidence="3" id="KW-0328">Glycosyltransferase</keyword>
<geneLocation type="plasmid" evidence="11 13">
    <name>pMOL30</name>
</geneLocation>
<sequence>MGLLSKRRILPVLTMTLAMVLWMSTLAIRPLYEPDEGRYAEVPREMFVSGDWVTPRLNGVKFFDKPPLQYWATAGAYTLFGPSEWTARIWSALVGLLGVLVAWWAAQKLYDKHVGLASASVLIGAPLWILGSNLTTTDIGVGSLLGSAALVFAVAYQRRDYRLYPIIWLLVGLAFLAKGLIALVLPAITLALYVAITRQRSAFFSGKFWRWSPLAVAITAPWFIVVSLRNPEFLNYFFIHEHFARFSSAIHERDKPVWFFLAVAAAGVLPFIGLIPRAFSFWSRSARATQHFDSRLFLSLWVVVVLTFFSISRSKLPLYILPAFPPMAVLLAHRAMSGVRPTLAASFLAMPVLAVTIGFLLWHPTLSNALLKRDVSDPATLQTWGSITVGILAIGGFLAFGIALRGRRLCAVAVASLATLAGLQAGLMASRAFGSLSIKPLGLEAKAASRVDTELFDVGQIDRGLAFYTERLPTIVGARSELDLGFSVEPGKWIANEEAFAQRWKTPGHKLAVMRHETFVVIIAPCWHAGHLQAVFDHYKGVLGIDPALIQTRRRGIKSTR</sequence>
<gene>
    <name evidence="11" type="primary">gtrM3</name>
    <name evidence="12" type="synonym">RMe0294</name>
    <name evidence="11" type="ordered locus">Rmet_5962</name>
</gene>
<evidence type="ECO:0000313" key="13">
    <source>
        <dbReference type="Proteomes" id="UP000002429"/>
    </source>
</evidence>
<keyword evidence="11" id="KW-0614">Plasmid</keyword>
<dbReference type="KEGG" id="rme:Rmet_5962"/>
<reference evidence="12" key="1">
    <citation type="journal article" date="1995" name="J. Ind. Microbiol.">
        <title>The czc operon of Alcaligenes eutrophus CH34: from resistance mechanism to the removal of heavy metals.</title>
        <authorList>
            <person name="Diels L."/>
            <person name="Dong Q."/>
            <person name="van der Lelie D."/>
            <person name="Baeyens W."/>
            <person name="Mergeay M."/>
        </authorList>
    </citation>
    <scope>NUCLEOTIDE SEQUENCE</scope>
    <source>
        <strain evidence="12">CH34</strain>
    </source>
</reference>
<evidence type="ECO:0000256" key="4">
    <source>
        <dbReference type="ARBA" id="ARBA00022679"/>
    </source>
</evidence>
<dbReference type="PANTHER" id="PTHR33908:SF3">
    <property type="entry name" value="UNDECAPRENYL PHOSPHATE-ALPHA-4-AMINO-4-DEOXY-L-ARABINOSE ARABINOSYL TRANSFERASE"/>
    <property type="match status" value="1"/>
</dbReference>
<dbReference type="AlphaFoldDB" id="Q58AL0"/>
<name>Q58AL0_CUPMC</name>
<feature type="domain" description="Aminoarabinose transferase C-terminal" evidence="10">
    <location>
        <begin position="446"/>
        <end position="519"/>
    </location>
</feature>
<comment type="subcellular location">
    <subcellularLocation>
        <location evidence="1">Cell membrane</location>
        <topology evidence="1">Multi-pass membrane protein</topology>
    </subcellularLocation>
</comment>
<keyword evidence="13" id="KW-1185">Reference proteome</keyword>
<evidence type="ECO:0000256" key="2">
    <source>
        <dbReference type="ARBA" id="ARBA00022475"/>
    </source>
</evidence>
<dbReference type="CAZy" id="GT83">
    <property type="family name" value="Glycosyltransferase Family 83"/>
</dbReference>
<evidence type="ECO:0000256" key="7">
    <source>
        <dbReference type="ARBA" id="ARBA00023136"/>
    </source>
</evidence>
<reference evidence="11" key="4">
    <citation type="submission" date="2006-04" db="EMBL/GenBank/DDBJ databases">
        <title>Complete sequence of the chromosome of Ralstonia metallidurans CH34.</title>
        <authorList>
            <consortium name="US DOE Joint Genome Institute"/>
            <person name="Copeland A."/>
            <person name="Lucas S."/>
            <person name="Lapidus A."/>
            <person name="Barry K."/>
            <person name="Detter J.C."/>
            <person name="Glavina del Rio T."/>
            <person name="Hammon N."/>
            <person name="Israni S."/>
            <person name="Dalin E."/>
            <person name="Tice H."/>
            <person name="Martinez M."/>
            <person name="Goltsman E."/>
            <person name="Pitluck S."/>
            <person name="Schmutz J."/>
            <person name="Larimer F."/>
            <person name="Land M."/>
            <person name="Hauser L."/>
            <person name="Kyrpides N."/>
            <person name="Kim E."/>
            <person name="Mergeay M."/>
            <person name="Benotmane M.A."/>
            <person name="Vallaeys T."/>
            <person name="Michaux A."/>
            <person name="Monchy S."/>
            <person name="Dunn J."/>
            <person name="McCorkle S."/>
            <person name="Taghavi S."/>
            <person name="van der Lelie D."/>
            <person name="Richardson P."/>
        </authorList>
    </citation>
    <scope>NUCLEOTIDE SEQUENCE</scope>
    <source>
        <strain evidence="11">CH34</strain>
        <plasmid evidence="11">pMOL30</plasmid>
    </source>
</reference>